<organism evidence="1 2">
    <name type="scientific">Mariniblastus fucicola</name>
    <dbReference type="NCBI Taxonomy" id="980251"/>
    <lineage>
        <taxon>Bacteria</taxon>
        <taxon>Pseudomonadati</taxon>
        <taxon>Planctomycetota</taxon>
        <taxon>Planctomycetia</taxon>
        <taxon>Pirellulales</taxon>
        <taxon>Pirellulaceae</taxon>
        <taxon>Mariniblastus</taxon>
    </lineage>
</organism>
<dbReference type="RefSeq" id="WP_075082625.1">
    <property type="nucleotide sequence ID" value="NZ_CP042912.1"/>
</dbReference>
<dbReference type="Proteomes" id="UP000322214">
    <property type="component" value="Chromosome"/>
</dbReference>
<sequence>MNEDNPRSTVHRYFAGLAESTFQSELGIVDPTLIDYLSTLLVRFVRSDVVHRIRGISGRPLLSVPEMVAEASARLGDARRELHQHIGDFTLFWAGVYPEALRESEAENAASEQFLNYCHFGKQSYHIASTIESSTDEAVPGGVLHRLSDQFDLCCYGLREVRRQWENGGGDNETILLN</sequence>
<evidence type="ECO:0000313" key="2">
    <source>
        <dbReference type="Proteomes" id="UP000322214"/>
    </source>
</evidence>
<name>A0A5B9P6R8_9BACT</name>
<keyword evidence="2" id="KW-1185">Reference proteome</keyword>
<dbReference type="OrthoDB" id="7061165at2"/>
<accession>A0A5B9P6R8</accession>
<dbReference type="KEGG" id="mff:MFFC18_01930"/>
<evidence type="ECO:0000313" key="1">
    <source>
        <dbReference type="EMBL" id="QEG20346.1"/>
    </source>
</evidence>
<dbReference type="EMBL" id="CP042912">
    <property type="protein sequence ID" value="QEG20346.1"/>
    <property type="molecule type" value="Genomic_DNA"/>
</dbReference>
<proteinExistence type="predicted"/>
<protein>
    <submittedName>
        <fullName evidence="1">Uncharacterized protein</fullName>
    </submittedName>
</protein>
<gene>
    <name evidence="1" type="ORF">MFFC18_01930</name>
</gene>
<dbReference type="AlphaFoldDB" id="A0A5B9P6R8"/>
<reference evidence="1 2" key="1">
    <citation type="submission" date="2019-08" db="EMBL/GenBank/DDBJ databases">
        <title>Deep-cultivation of Planctomycetes and their phenomic and genomic characterization uncovers novel biology.</title>
        <authorList>
            <person name="Wiegand S."/>
            <person name="Jogler M."/>
            <person name="Boedeker C."/>
            <person name="Pinto D."/>
            <person name="Vollmers J."/>
            <person name="Rivas-Marin E."/>
            <person name="Kohn T."/>
            <person name="Peeters S.H."/>
            <person name="Heuer A."/>
            <person name="Rast P."/>
            <person name="Oberbeckmann S."/>
            <person name="Bunk B."/>
            <person name="Jeske O."/>
            <person name="Meyerdierks A."/>
            <person name="Storesund J.E."/>
            <person name="Kallscheuer N."/>
            <person name="Luecker S."/>
            <person name="Lage O.M."/>
            <person name="Pohl T."/>
            <person name="Merkel B.J."/>
            <person name="Hornburger P."/>
            <person name="Mueller R.-W."/>
            <person name="Bruemmer F."/>
            <person name="Labrenz M."/>
            <person name="Spormann A.M."/>
            <person name="Op den Camp H."/>
            <person name="Overmann J."/>
            <person name="Amann R."/>
            <person name="Jetten M.S.M."/>
            <person name="Mascher T."/>
            <person name="Medema M.H."/>
            <person name="Devos D.P."/>
            <person name="Kaster A.-K."/>
            <person name="Ovreas L."/>
            <person name="Rohde M."/>
            <person name="Galperin M.Y."/>
            <person name="Jogler C."/>
        </authorList>
    </citation>
    <scope>NUCLEOTIDE SEQUENCE [LARGE SCALE GENOMIC DNA]</scope>
    <source>
        <strain evidence="1 2">FC18</strain>
    </source>
</reference>